<sequence>MNDVPRIKTQCRKKFADWRGPEVVYIGANQWALSATKPHDIVFSCPPNVRIPPLRTLKLPAVEYLKYLWVVRREQKIGSSQPAWRKA</sequence>
<dbReference type="Proteomes" id="UP000076858">
    <property type="component" value="Unassembled WGS sequence"/>
</dbReference>
<dbReference type="EMBL" id="LRGB01013137">
    <property type="protein sequence ID" value="KZR99624.1"/>
    <property type="molecule type" value="Genomic_DNA"/>
</dbReference>
<dbReference type="GO" id="GO:0003723">
    <property type="term" value="F:RNA binding"/>
    <property type="evidence" value="ECO:0007669"/>
    <property type="project" value="TreeGrafter"/>
</dbReference>
<gene>
    <name evidence="1" type="ORF">APZ42_004439</name>
</gene>
<dbReference type="PANTHER" id="PTHR22922:SF19">
    <property type="entry name" value="CAPRIN HOMOLOG"/>
    <property type="match status" value="1"/>
</dbReference>
<name>A0A164H270_9CRUS</name>
<evidence type="ECO:0000313" key="2">
    <source>
        <dbReference type="Proteomes" id="UP000076858"/>
    </source>
</evidence>
<dbReference type="InterPro" id="IPR028816">
    <property type="entry name" value="Caprin"/>
</dbReference>
<comment type="caution">
    <text evidence="1">The sequence shown here is derived from an EMBL/GenBank/DDBJ whole genome shotgun (WGS) entry which is preliminary data.</text>
</comment>
<accession>A0A164H270</accession>
<protein>
    <submittedName>
        <fullName evidence="1">Uncharacterized protein</fullName>
    </submittedName>
</protein>
<evidence type="ECO:0000313" key="1">
    <source>
        <dbReference type="EMBL" id="KZR99624.1"/>
    </source>
</evidence>
<dbReference type="GO" id="GO:0005737">
    <property type="term" value="C:cytoplasm"/>
    <property type="evidence" value="ECO:0007669"/>
    <property type="project" value="TreeGrafter"/>
</dbReference>
<keyword evidence="2" id="KW-1185">Reference proteome</keyword>
<dbReference type="PANTHER" id="PTHR22922">
    <property type="entry name" value="GPI-ANCHORED PROTEIN P137"/>
    <property type="match status" value="1"/>
</dbReference>
<organism evidence="1 2">
    <name type="scientific">Daphnia magna</name>
    <dbReference type="NCBI Taxonomy" id="35525"/>
    <lineage>
        <taxon>Eukaryota</taxon>
        <taxon>Metazoa</taxon>
        <taxon>Ecdysozoa</taxon>
        <taxon>Arthropoda</taxon>
        <taxon>Crustacea</taxon>
        <taxon>Branchiopoda</taxon>
        <taxon>Diplostraca</taxon>
        <taxon>Cladocera</taxon>
        <taxon>Anomopoda</taxon>
        <taxon>Daphniidae</taxon>
        <taxon>Daphnia</taxon>
    </lineage>
</organism>
<dbReference type="AlphaFoldDB" id="A0A164H270"/>
<reference evidence="1 2" key="1">
    <citation type="submission" date="2016-03" db="EMBL/GenBank/DDBJ databases">
        <title>EvidentialGene: Evidence-directed Construction of Genes on Genomes.</title>
        <authorList>
            <person name="Gilbert D.G."/>
            <person name="Choi J.-H."/>
            <person name="Mockaitis K."/>
            <person name="Colbourne J."/>
            <person name="Pfrender M."/>
        </authorList>
    </citation>
    <scope>NUCLEOTIDE SEQUENCE [LARGE SCALE GENOMIC DNA]</scope>
    <source>
        <strain evidence="1 2">Xinb3</strain>
        <tissue evidence="1">Complete organism</tissue>
    </source>
</reference>
<proteinExistence type="predicted"/>